<keyword evidence="2" id="KW-1185">Reference proteome</keyword>
<evidence type="ECO:0000313" key="1">
    <source>
        <dbReference type="EMBL" id="MFC6153383.1"/>
    </source>
</evidence>
<organism evidence="1 2">
    <name type="scientific">Nocardioides yefusunii</name>
    <dbReference type="NCBI Taxonomy" id="2500546"/>
    <lineage>
        <taxon>Bacteria</taxon>
        <taxon>Bacillati</taxon>
        <taxon>Actinomycetota</taxon>
        <taxon>Actinomycetes</taxon>
        <taxon>Propionibacteriales</taxon>
        <taxon>Nocardioidaceae</taxon>
        <taxon>Nocardioides</taxon>
    </lineage>
</organism>
<accession>A0ABW1QVS0</accession>
<name>A0ABW1QVS0_9ACTN</name>
<proteinExistence type="predicted"/>
<gene>
    <name evidence="1" type="ORF">ACFPWU_06845</name>
</gene>
<protein>
    <submittedName>
        <fullName evidence="1">Uncharacterized protein</fullName>
    </submittedName>
</protein>
<reference evidence="2" key="1">
    <citation type="journal article" date="2019" name="Int. J. Syst. Evol. Microbiol.">
        <title>The Global Catalogue of Microorganisms (GCM) 10K type strain sequencing project: providing services to taxonomists for standard genome sequencing and annotation.</title>
        <authorList>
            <consortium name="The Broad Institute Genomics Platform"/>
            <consortium name="The Broad Institute Genome Sequencing Center for Infectious Disease"/>
            <person name="Wu L."/>
            <person name="Ma J."/>
        </authorList>
    </citation>
    <scope>NUCLEOTIDE SEQUENCE [LARGE SCALE GENOMIC DNA]</scope>
    <source>
        <strain evidence="2">DFY28</strain>
    </source>
</reference>
<dbReference type="EMBL" id="JBHSQI010000003">
    <property type="protein sequence ID" value="MFC6153383.1"/>
    <property type="molecule type" value="Genomic_DNA"/>
</dbReference>
<sequence>MRTGYQYAVDVKVGPGTRIALSGDAETVVVGGRTSKVEPHGLSAMSTRGESLPRGGHAQRVLATNKASSILLFTEPAAAGKSFRVVPTPVHDETMVVSGDSIVVPARSDGLETLVLAESGDVLYGDLTVHAAPGTAWGSPTVDRWSVRTPTAATAAVRRRPRRTSWAST</sequence>
<evidence type="ECO:0000313" key="2">
    <source>
        <dbReference type="Proteomes" id="UP001596098"/>
    </source>
</evidence>
<dbReference type="RefSeq" id="WP_128221217.1">
    <property type="nucleotide sequence ID" value="NZ_CP034929.1"/>
</dbReference>
<comment type="caution">
    <text evidence="1">The sequence shown here is derived from an EMBL/GenBank/DDBJ whole genome shotgun (WGS) entry which is preliminary data.</text>
</comment>
<dbReference type="Proteomes" id="UP001596098">
    <property type="component" value="Unassembled WGS sequence"/>
</dbReference>